<dbReference type="GO" id="GO:0007165">
    <property type="term" value="P:signal transduction"/>
    <property type="evidence" value="ECO:0007669"/>
    <property type="project" value="TreeGrafter"/>
</dbReference>
<evidence type="ECO:0000256" key="4">
    <source>
        <dbReference type="ARBA" id="ARBA00022723"/>
    </source>
</evidence>
<dbReference type="InterPro" id="IPR020550">
    <property type="entry name" value="Inositol_monophosphatase_CS"/>
</dbReference>
<comment type="catalytic activity">
    <reaction evidence="1 8">
        <text>a myo-inositol phosphate + H2O = myo-inositol + phosphate</text>
        <dbReference type="Rhea" id="RHEA:24056"/>
        <dbReference type="ChEBI" id="CHEBI:15377"/>
        <dbReference type="ChEBI" id="CHEBI:17268"/>
        <dbReference type="ChEBI" id="CHEBI:43474"/>
        <dbReference type="ChEBI" id="CHEBI:84139"/>
        <dbReference type="EC" id="3.1.3.25"/>
    </reaction>
</comment>
<evidence type="ECO:0000256" key="8">
    <source>
        <dbReference type="RuleBase" id="RU364068"/>
    </source>
</evidence>
<dbReference type="FunFam" id="3.30.540.10:FF:000003">
    <property type="entry name" value="Inositol-1-monophosphatase"/>
    <property type="match status" value="1"/>
</dbReference>
<evidence type="ECO:0000256" key="1">
    <source>
        <dbReference type="ARBA" id="ARBA00001033"/>
    </source>
</evidence>
<dbReference type="PANTHER" id="PTHR20854">
    <property type="entry name" value="INOSITOL MONOPHOSPHATASE"/>
    <property type="match status" value="1"/>
</dbReference>
<comment type="pathway">
    <text evidence="8">Polyol metabolism; myo-inositol biosynthesis; myo-inositol from D-glucose 6-phosphate: step 2/2.</text>
</comment>
<dbReference type="GO" id="GO:0008934">
    <property type="term" value="F:inositol monophosphate 1-phosphatase activity"/>
    <property type="evidence" value="ECO:0007669"/>
    <property type="project" value="InterPro"/>
</dbReference>
<evidence type="ECO:0000256" key="7">
    <source>
        <dbReference type="PIRSR" id="PIRSR600760-2"/>
    </source>
</evidence>
<evidence type="ECO:0000256" key="5">
    <source>
        <dbReference type="ARBA" id="ARBA00022801"/>
    </source>
</evidence>
<keyword evidence="6 7" id="KW-0460">Magnesium</keyword>
<evidence type="ECO:0000256" key="2">
    <source>
        <dbReference type="ARBA" id="ARBA00001946"/>
    </source>
</evidence>
<feature type="binding site" evidence="7">
    <location>
        <position position="153"/>
    </location>
    <ligand>
        <name>Mg(2+)</name>
        <dbReference type="ChEBI" id="CHEBI:18420"/>
        <label>1</label>
        <note>catalytic</note>
    </ligand>
</feature>
<keyword evidence="4 7" id="KW-0479">Metal-binding</keyword>
<evidence type="ECO:0000313" key="11">
    <source>
        <dbReference type="Proteomes" id="UP001178507"/>
    </source>
</evidence>
<dbReference type="Gene3D" id="3.40.190.80">
    <property type="match status" value="1"/>
</dbReference>
<dbReference type="Proteomes" id="UP001178507">
    <property type="component" value="Unassembled WGS sequence"/>
</dbReference>
<dbReference type="GO" id="GO:0006020">
    <property type="term" value="P:inositol metabolic process"/>
    <property type="evidence" value="ECO:0007669"/>
    <property type="project" value="TreeGrafter"/>
</dbReference>
<comment type="cofactor">
    <cofactor evidence="2 7 8">
        <name>Mg(2+)</name>
        <dbReference type="ChEBI" id="CHEBI:18420"/>
    </cofactor>
</comment>
<evidence type="ECO:0000313" key="10">
    <source>
        <dbReference type="EMBL" id="CAJ1371025.1"/>
    </source>
</evidence>
<feature type="region of interest" description="Disordered" evidence="9">
    <location>
        <begin position="8"/>
        <end position="32"/>
    </location>
</feature>
<comment type="caution">
    <text evidence="10">The sequence shown here is derived from an EMBL/GenBank/DDBJ whole genome shotgun (WGS) entry which is preliminary data.</text>
</comment>
<protein>
    <recommendedName>
        <fullName evidence="8">Inositol-1-monophosphatase</fullName>
        <ecNumber evidence="8">3.1.3.25</ecNumber>
    </recommendedName>
</protein>
<dbReference type="PANTHER" id="PTHR20854:SF4">
    <property type="entry name" value="INOSITOL-1-MONOPHOSPHATASE-RELATED"/>
    <property type="match status" value="1"/>
</dbReference>
<dbReference type="GO" id="GO:0046854">
    <property type="term" value="P:phosphatidylinositol phosphate biosynthetic process"/>
    <property type="evidence" value="ECO:0007669"/>
    <property type="project" value="InterPro"/>
</dbReference>
<feature type="binding site" evidence="7">
    <location>
        <position position="150"/>
    </location>
    <ligand>
        <name>Mg(2+)</name>
        <dbReference type="ChEBI" id="CHEBI:18420"/>
        <label>1</label>
        <note>catalytic</note>
    </ligand>
</feature>
<gene>
    <name evidence="10" type="ORF">EVOR1521_LOCUS1459</name>
</gene>
<dbReference type="GO" id="GO:0046872">
    <property type="term" value="F:metal ion binding"/>
    <property type="evidence" value="ECO:0007669"/>
    <property type="project" value="UniProtKB-KW"/>
</dbReference>
<dbReference type="PROSITE" id="PS00629">
    <property type="entry name" value="IMP_1"/>
    <property type="match status" value="1"/>
</dbReference>
<dbReference type="InterPro" id="IPR033942">
    <property type="entry name" value="IMPase"/>
</dbReference>
<feature type="binding site" evidence="7">
    <location>
        <position position="152"/>
    </location>
    <ligand>
        <name>Mg(2+)</name>
        <dbReference type="ChEBI" id="CHEBI:18420"/>
        <label>1</label>
        <note>catalytic</note>
    </ligand>
</feature>
<accession>A0AA36MJZ4</accession>
<evidence type="ECO:0000256" key="9">
    <source>
        <dbReference type="SAM" id="MobiDB-lite"/>
    </source>
</evidence>
<dbReference type="Pfam" id="PF00459">
    <property type="entry name" value="Inositol_P"/>
    <property type="match status" value="1"/>
</dbReference>
<dbReference type="Gene3D" id="3.30.540.10">
    <property type="entry name" value="Fructose-1,6-Bisphosphatase, subunit A, domain 1"/>
    <property type="match status" value="1"/>
</dbReference>
<dbReference type="AlphaFoldDB" id="A0AA36MJZ4"/>
<evidence type="ECO:0000256" key="6">
    <source>
        <dbReference type="ARBA" id="ARBA00022842"/>
    </source>
</evidence>
<dbReference type="EMBL" id="CAUJNA010000049">
    <property type="protein sequence ID" value="CAJ1371025.1"/>
    <property type="molecule type" value="Genomic_DNA"/>
</dbReference>
<evidence type="ECO:0000256" key="3">
    <source>
        <dbReference type="ARBA" id="ARBA00009759"/>
    </source>
</evidence>
<keyword evidence="11" id="KW-1185">Reference proteome</keyword>
<reference evidence="10" key="1">
    <citation type="submission" date="2023-08" db="EMBL/GenBank/DDBJ databases">
        <authorList>
            <person name="Chen Y."/>
            <person name="Shah S."/>
            <person name="Dougan E. K."/>
            <person name="Thang M."/>
            <person name="Chan C."/>
        </authorList>
    </citation>
    <scope>NUCLEOTIDE SEQUENCE</scope>
</reference>
<dbReference type="InterPro" id="IPR000760">
    <property type="entry name" value="Inositol_monophosphatase-like"/>
</dbReference>
<dbReference type="CDD" id="cd01639">
    <property type="entry name" value="IMPase"/>
    <property type="match status" value="1"/>
</dbReference>
<feature type="binding site" evidence="7">
    <location>
        <position position="277"/>
    </location>
    <ligand>
        <name>Mg(2+)</name>
        <dbReference type="ChEBI" id="CHEBI:18420"/>
        <label>1</label>
        <note>catalytic</note>
    </ligand>
</feature>
<dbReference type="EC" id="3.1.3.25" evidence="8"/>
<dbReference type="SUPFAM" id="SSF56655">
    <property type="entry name" value="Carbohydrate phosphatase"/>
    <property type="match status" value="1"/>
</dbReference>
<dbReference type="InterPro" id="IPR020583">
    <property type="entry name" value="Inositol_monoP_metal-BS"/>
</dbReference>
<proteinExistence type="inferred from homology"/>
<feature type="binding site" evidence="7">
    <location>
        <position position="129"/>
    </location>
    <ligand>
        <name>Mg(2+)</name>
        <dbReference type="ChEBI" id="CHEBI:18420"/>
        <label>1</label>
        <note>catalytic</note>
    </ligand>
</feature>
<dbReference type="PRINTS" id="PR00377">
    <property type="entry name" value="IMPHPHTASES"/>
</dbReference>
<dbReference type="PROSITE" id="PS00630">
    <property type="entry name" value="IMP_2"/>
    <property type="match status" value="1"/>
</dbReference>
<keyword evidence="5 8" id="KW-0378">Hydrolase</keyword>
<comment type="similarity">
    <text evidence="3 8">Belongs to the inositol monophosphatase superfamily.</text>
</comment>
<name>A0AA36MJZ4_9DINO</name>
<organism evidence="10 11">
    <name type="scientific">Effrenium voratum</name>
    <dbReference type="NCBI Taxonomy" id="2562239"/>
    <lineage>
        <taxon>Eukaryota</taxon>
        <taxon>Sar</taxon>
        <taxon>Alveolata</taxon>
        <taxon>Dinophyceae</taxon>
        <taxon>Suessiales</taxon>
        <taxon>Symbiodiniaceae</taxon>
        <taxon>Effrenium</taxon>
    </lineage>
</organism>
<sequence length="332" mass="34872">MISLAPHALAAASAPPGRPCRTPGAARGAAPGRARRLAGAAPLALAAKRRSARRCSEESKVMQAGQTSGEVAEEAARAAGALIVERVGAEVLRSKAFESDLVTEVDQCCEEVIREIVQKHLPGHAFLGEESAGSSMESLLNTEGWLWVVDPLDGTTNFASGQPMSAVSICAARHGQPRAAAIYEPFRDELFTARSTRGAFLNGEIICVSGTPRLAEAVVASGCAPDPRSSAACFRAMAHLAPKTRTVRILGSAAINFAWLACGRLDGWFEVDLNCWDTAAGVLLVQEAGGIVTDCLGNDYTLKTRPVCASNGHIHFDLLEELADANVTGLDP</sequence>